<proteinExistence type="predicted"/>
<evidence type="ECO:0000313" key="1">
    <source>
        <dbReference type="EMBL" id="TFH76523.1"/>
    </source>
</evidence>
<dbReference type="InterPro" id="IPR008514">
    <property type="entry name" value="T6SS_Hcp"/>
</dbReference>
<name>A0A4Y8VAW7_9PSED</name>
<dbReference type="Gene3D" id="2.30.110.20">
    <property type="entry name" value="Hcp1-like"/>
    <property type="match status" value="1"/>
</dbReference>
<sequence>MANPAYMTITGKIQGLISAGCSTPESVGNKYQTAHTDEIMVFALSHEMRRDANLGKPVHRPVIITKAVDKSSPLLAQAHSNSEELDCTISLYRTSPQGQQEKFYSITLDGAVLAEMSQDVPHVILQNDAQPQEQLAIRYRGISWVHHIAGTTGYTSWGEAG</sequence>
<gene>
    <name evidence="1" type="ORF">E4J90_26025</name>
</gene>
<dbReference type="InterPro" id="IPR036624">
    <property type="entry name" value="Hcp1-lik_sf"/>
</dbReference>
<dbReference type="RefSeq" id="WP_134828344.1">
    <property type="nucleotide sequence ID" value="NZ_SPDQ01000027.1"/>
</dbReference>
<organism evidence="1 2">
    <name type="scientific">Pseudomonas kribbensis</name>
    <dbReference type="NCBI Taxonomy" id="1628086"/>
    <lineage>
        <taxon>Bacteria</taxon>
        <taxon>Pseudomonadati</taxon>
        <taxon>Pseudomonadota</taxon>
        <taxon>Gammaproteobacteria</taxon>
        <taxon>Pseudomonadales</taxon>
        <taxon>Pseudomonadaceae</taxon>
        <taxon>Pseudomonas</taxon>
    </lineage>
</organism>
<dbReference type="InterPro" id="IPR052947">
    <property type="entry name" value="T6SS_Hcp1_domain"/>
</dbReference>
<dbReference type="AlphaFoldDB" id="A0A4Y8VAW7"/>
<dbReference type="EMBL" id="SPDQ01000027">
    <property type="protein sequence ID" value="TFH76523.1"/>
    <property type="molecule type" value="Genomic_DNA"/>
</dbReference>
<dbReference type="SUPFAM" id="SSF141452">
    <property type="entry name" value="Hcp1-like"/>
    <property type="match status" value="1"/>
</dbReference>
<dbReference type="Proteomes" id="UP000297555">
    <property type="component" value="Unassembled WGS sequence"/>
</dbReference>
<dbReference type="PANTHER" id="PTHR34319:SF7">
    <property type="entry name" value="HNH ENDONUCLEASE DOMAIN-CONTAINING PROTEIN"/>
    <property type="match status" value="1"/>
</dbReference>
<dbReference type="NCBIfam" id="TIGR03344">
    <property type="entry name" value="VI_effect_Hcp1"/>
    <property type="match status" value="1"/>
</dbReference>
<reference evidence="1 2" key="1">
    <citation type="submission" date="2019-03" db="EMBL/GenBank/DDBJ databases">
        <title>Draft genome sequence of humic substances-degrading Pseudomonas kribbensis CHA-19 from forest soil.</title>
        <authorList>
            <person name="Kim D."/>
        </authorList>
    </citation>
    <scope>NUCLEOTIDE SEQUENCE [LARGE SCALE GENOMIC DNA]</scope>
    <source>
        <strain evidence="1 2">CHA-19</strain>
    </source>
</reference>
<dbReference type="PANTHER" id="PTHR34319">
    <property type="entry name" value="MAJOR EXPORTED PROTEIN"/>
    <property type="match status" value="1"/>
</dbReference>
<dbReference type="OrthoDB" id="5674026at2"/>
<dbReference type="Pfam" id="PF05638">
    <property type="entry name" value="T6SS_HCP"/>
    <property type="match status" value="1"/>
</dbReference>
<comment type="caution">
    <text evidence="1">The sequence shown here is derived from an EMBL/GenBank/DDBJ whole genome shotgun (WGS) entry which is preliminary data.</text>
</comment>
<evidence type="ECO:0000313" key="2">
    <source>
        <dbReference type="Proteomes" id="UP000297555"/>
    </source>
</evidence>
<accession>A0A4Y8VAW7</accession>
<protein>
    <submittedName>
        <fullName evidence="1">Hcp family type VI secretion system effector</fullName>
    </submittedName>
</protein>